<comment type="caution">
    <text evidence="7">The sequence shown here is derived from an EMBL/GenBank/DDBJ whole genome shotgun (WGS) entry which is preliminary data.</text>
</comment>
<dbReference type="PANTHER" id="PTHR10578">
    <property type="entry name" value="S -2-HYDROXY-ACID OXIDASE-RELATED"/>
    <property type="match status" value="1"/>
</dbReference>
<evidence type="ECO:0000256" key="1">
    <source>
        <dbReference type="ARBA" id="ARBA00001917"/>
    </source>
</evidence>
<dbReference type="SUPFAM" id="SSF51395">
    <property type="entry name" value="FMN-linked oxidoreductases"/>
    <property type="match status" value="1"/>
</dbReference>
<dbReference type="PANTHER" id="PTHR10578:SF107">
    <property type="entry name" value="2-HYDROXYACID OXIDASE 1"/>
    <property type="match status" value="1"/>
</dbReference>
<feature type="domain" description="FMN hydroxy acid dehydrogenase" evidence="5">
    <location>
        <begin position="1"/>
        <end position="118"/>
    </location>
</feature>
<dbReference type="Pfam" id="PF01070">
    <property type="entry name" value="FMN_dh"/>
    <property type="match status" value="1"/>
</dbReference>
<dbReference type="EMBL" id="CAJNOT010009597">
    <property type="protein sequence ID" value="CAF1525905.1"/>
    <property type="molecule type" value="Genomic_DNA"/>
</dbReference>
<keyword evidence="2" id="KW-0285">Flavoprotein</keyword>
<dbReference type="Gene3D" id="3.20.20.70">
    <property type="entry name" value="Aldolase class I"/>
    <property type="match status" value="1"/>
</dbReference>
<evidence type="ECO:0000259" key="5">
    <source>
        <dbReference type="PROSITE" id="PS51349"/>
    </source>
</evidence>
<reference evidence="7" key="1">
    <citation type="submission" date="2021-02" db="EMBL/GenBank/DDBJ databases">
        <authorList>
            <person name="Nowell W R."/>
        </authorList>
    </citation>
    <scope>NUCLEOTIDE SEQUENCE</scope>
</reference>
<sequence length="118" mass="12746">RLIDTIVPAIECLNDIINVVDGRAEGKVCLITISNMFLTLKVFADTAIRTGTDVLKALALGARAVFIGRPILYGLCCGGHNGVRRVLDILKSELTYDMACCGLTSIDHINGDILYKHA</sequence>
<dbReference type="PROSITE" id="PS51349">
    <property type="entry name" value="FMN_HYDROXY_ACID_DH_2"/>
    <property type="match status" value="1"/>
</dbReference>
<evidence type="ECO:0000313" key="7">
    <source>
        <dbReference type="EMBL" id="CAF4242519.1"/>
    </source>
</evidence>
<feature type="non-terminal residue" evidence="7">
    <location>
        <position position="1"/>
    </location>
</feature>
<evidence type="ECO:0000313" key="8">
    <source>
        <dbReference type="Proteomes" id="UP000663836"/>
    </source>
</evidence>
<evidence type="ECO:0000256" key="3">
    <source>
        <dbReference type="ARBA" id="ARBA00022643"/>
    </source>
</evidence>
<dbReference type="InterPro" id="IPR013785">
    <property type="entry name" value="Aldolase_TIM"/>
</dbReference>
<keyword evidence="4" id="KW-0560">Oxidoreductase</keyword>
<dbReference type="InterPro" id="IPR000262">
    <property type="entry name" value="FMN-dep_DH"/>
</dbReference>
<proteinExistence type="predicted"/>
<dbReference type="EMBL" id="CAJOBD010020746">
    <property type="protein sequence ID" value="CAF4242519.1"/>
    <property type="molecule type" value="Genomic_DNA"/>
</dbReference>
<protein>
    <recommendedName>
        <fullName evidence="5">FMN hydroxy acid dehydrogenase domain-containing protein</fullName>
    </recommendedName>
</protein>
<comment type="cofactor">
    <cofactor evidence="1">
        <name>FMN</name>
        <dbReference type="ChEBI" id="CHEBI:58210"/>
    </cofactor>
</comment>
<dbReference type="Proteomes" id="UP000663864">
    <property type="component" value="Unassembled WGS sequence"/>
</dbReference>
<accession>A0A820E8K5</accession>
<dbReference type="AlphaFoldDB" id="A0A820E8K5"/>
<gene>
    <name evidence="7" type="ORF">JBS370_LOCUS38368</name>
    <name evidence="6" type="ORF">ZHD862_LOCUS38560</name>
</gene>
<name>A0A820E8K5_9BILA</name>
<evidence type="ECO:0000313" key="6">
    <source>
        <dbReference type="EMBL" id="CAF1525905.1"/>
    </source>
</evidence>
<dbReference type="GO" id="GO:0016491">
    <property type="term" value="F:oxidoreductase activity"/>
    <property type="evidence" value="ECO:0007669"/>
    <property type="project" value="UniProtKB-KW"/>
</dbReference>
<dbReference type="InterPro" id="IPR037396">
    <property type="entry name" value="FMN_HAD"/>
</dbReference>
<dbReference type="Proteomes" id="UP000663836">
    <property type="component" value="Unassembled WGS sequence"/>
</dbReference>
<evidence type="ECO:0000256" key="2">
    <source>
        <dbReference type="ARBA" id="ARBA00022630"/>
    </source>
</evidence>
<keyword evidence="3" id="KW-0288">FMN</keyword>
<evidence type="ECO:0000256" key="4">
    <source>
        <dbReference type="ARBA" id="ARBA00023002"/>
    </source>
</evidence>
<organism evidence="7 8">
    <name type="scientific">Rotaria sordida</name>
    <dbReference type="NCBI Taxonomy" id="392033"/>
    <lineage>
        <taxon>Eukaryota</taxon>
        <taxon>Metazoa</taxon>
        <taxon>Spiralia</taxon>
        <taxon>Gnathifera</taxon>
        <taxon>Rotifera</taxon>
        <taxon>Eurotatoria</taxon>
        <taxon>Bdelloidea</taxon>
        <taxon>Philodinida</taxon>
        <taxon>Philodinidae</taxon>
        <taxon>Rotaria</taxon>
    </lineage>
</organism>